<dbReference type="Proteomes" id="UP001152795">
    <property type="component" value="Unassembled WGS sequence"/>
</dbReference>
<feature type="non-terminal residue" evidence="1">
    <location>
        <position position="211"/>
    </location>
</feature>
<reference evidence="1" key="1">
    <citation type="submission" date="2020-04" db="EMBL/GenBank/DDBJ databases">
        <authorList>
            <person name="Alioto T."/>
            <person name="Alioto T."/>
            <person name="Gomez Garrido J."/>
        </authorList>
    </citation>
    <scope>NUCLEOTIDE SEQUENCE</scope>
    <source>
        <strain evidence="1">A484AB</strain>
    </source>
</reference>
<dbReference type="AlphaFoldDB" id="A0A7D9LRB2"/>
<proteinExistence type="predicted"/>
<name>A0A7D9LRB2_PARCT</name>
<keyword evidence="2" id="KW-1185">Reference proteome</keyword>
<dbReference type="OrthoDB" id="10605700at2759"/>
<protein>
    <submittedName>
        <fullName evidence="1">Uncharacterized protein</fullName>
    </submittedName>
</protein>
<evidence type="ECO:0000313" key="2">
    <source>
        <dbReference type="Proteomes" id="UP001152795"/>
    </source>
</evidence>
<organism evidence="1 2">
    <name type="scientific">Paramuricea clavata</name>
    <name type="common">Red gorgonian</name>
    <name type="synonym">Violescent sea-whip</name>
    <dbReference type="NCBI Taxonomy" id="317549"/>
    <lineage>
        <taxon>Eukaryota</taxon>
        <taxon>Metazoa</taxon>
        <taxon>Cnidaria</taxon>
        <taxon>Anthozoa</taxon>
        <taxon>Octocorallia</taxon>
        <taxon>Malacalcyonacea</taxon>
        <taxon>Plexauridae</taxon>
        <taxon>Paramuricea</taxon>
    </lineage>
</organism>
<evidence type="ECO:0000313" key="1">
    <source>
        <dbReference type="EMBL" id="CAB4037874.1"/>
    </source>
</evidence>
<sequence length="211" mass="23314">SIKEKRSLRNPESNMRIYFVLCFAAFVAFTQTQLGLAGPPGPPGKRGPTGSKRVRITPYCRVSSKITNFLKQFRSTGLKGASGKKGSAGLRFKSKQSRFANYKWIYNCLHVAFNFQHRIFEKSTYQCCQQCEFPGFSRCMRKYSGAVAQARCNGEAIRCIARCINKKSPTAGRPGPTGGRPGPPGPGAKKCPVKRKKVGGSYCLERSCIRV</sequence>
<gene>
    <name evidence="1" type="ORF">PACLA_8A057628</name>
</gene>
<dbReference type="EMBL" id="CACRXK020023555">
    <property type="protein sequence ID" value="CAB4037874.1"/>
    <property type="molecule type" value="Genomic_DNA"/>
</dbReference>
<accession>A0A7D9LRB2</accession>
<comment type="caution">
    <text evidence="1">The sequence shown here is derived from an EMBL/GenBank/DDBJ whole genome shotgun (WGS) entry which is preliminary data.</text>
</comment>